<dbReference type="AlphaFoldDB" id="A0A939FYS0"/>
<dbReference type="Gene3D" id="1.20.1050.10">
    <property type="match status" value="1"/>
</dbReference>
<dbReference type="RefSeq" id="WP_207259409.1">
    <property type="nucleotide sequence ID" value="NZ_JAFMPP010000023.1"/>
</dbReference>
<dbReference type="PANTHER" id="PTHR44051">
    <property type="entry name" value="GLUTATHIONE S-TRANSFERASE-RELATED"/>
    <property type="match status" value="1"/>
</dbReference>
<keyword evidence="4" id="KW-1185">Reference proteome</keyword>
<evidence type="ECO:0000313" key="4">
    <source>
        <dbReference type="Proteomes" id="UP000664122"/>
    </source>
</evidence>
<sequence length="214" mass="23613">MIDFYTWKTPNGEKPMIMLEECGLEYRLHMIDISAGEQKTPDYLAINPNGKIPAIVDHDGDEPVTVFESGAILLHLADKTGRFLPAKGAARGQALSWTFFQSGGTGPMIGQWFHFSTGAPDKLPYAIERFRNEAFRLLGVLDQRLSGRDFLAGDYSIADIMNVGWIRAGLPKLKEAGAGELPALTAWLERVDARPAVARALEKLERAKQDKAAQ</sequence>
<dbReference type="SUPFAM" id="SSF47616">
    <property type="entry name" value="GST C-terminal domain-like"/>
    <property type="match status" value="1"/>
</dbReference>
<feature type="domain" description="GST C-terminal" evidence="2">
    <location>
        <begin position="87"/>
        <end position="214"/>
    </location>
</feature>
<dbReference type="EMBL" id="JAFMPP010000023">
    <property type="protein sequence ID" value="MBO0664493.1"/>
    <property type="molecule type" value="Genomic_DNA"/>
</dbReference>
<dbReference type="Proteomes" id="UP000664122">
    <property type="component" value="Unassembled WGS sequence"/>
</dbReference>
<accession>A0A939FYS0</accession>
<dbReference type="SFLD" id="SFLDG01151">
    <property type="entry name" value="Main.2:_Nu-like"/>
    <property type="match status" value="1"/>
</dbReference>
<dbReference type="InterPro" id="IPR040079">
    <property type="entry name" value="Glutathione_S-Trfase"/>
</dbReference>
<gene>
    <name evidence="3" type="ORF">J1C48_18125</name>
</gene>
<dbReference type="InterPro" id="IPR004046">
    <property type="entry name" value="GST_C"/>
</dbReference>
<comment type="caution">
    <text evidence="3">The sequence shown here is derived from an EMBL/GenBank/DDBJ whole genome shotgun (WGS) entry which is preliminary data.</text>
</comment>
<name>A0A939FYS0_9HYPH</name>
<dbReference type="Pfam" id="PF00043">
    <property type="entry name" value="GST_C"/>
    <property type="match status" value="1"/>
</dbReference>
<evidence type="ECO:0000259" key="2">
    <source>
        <dbReference type="PROSITE" id="PS50405"/>
    </source>
</evidence>
<dbReference type="Pfam" id="PF13409">
    <property type="entry name" value="GST_N_2"/>
    <property type="match status" value="1"/>
</dbReference>
<dbReference type="Gene3D" id="3.40.30.10">
    <property type="entry name" value="Glutaredoxin"/>
    <property type="match status" value="1"/>
</dbReference>
<dbReference type="SFLD" id="SFLDS00019">
    <property type="entry name" value="Glutathione_Transferase_(cytos"/>
    <property type="match status" value="1"/>
</dbReference>
<dbReference type="PROSITE" id="PS50404">
    <property type="entry name" value="GST_NTER"/>
    <property type="match status" value="1"/>
</dbReference>
<protein>
    <submittedName>
        <fullName evidence="3">Glutathione S-transferase N-terminal domain-containing protein</fullName>
    </submittedName>
</protein>
<feature type="domain" description="GST N-terminal" evidence="1">
    <location>
        <begin position="1"/>
        <end position="84"/>
    </location>
</feature>
<dbReference type="CDD" id="cd03048">
    <property type="entry name" value="GST_N_Ure2p_like"/>
    <property type="match status" value="1"/>
</dbReference>
<dbReference type="InterPro" id="IPR036249">
    <property type="entry name" value="Thioredoxin-like_sf"/>
</dbReference>
<dbReference type="CDD" id="cd03178">
    <property type="entry name" value="GST_C_Ure2p_like"/>
    <property type="match status" value="1"/>
</dbReference>
<dbReference type="InterPro" id="IPR010987">
    <property type="entry name" value="Glutathione-S-Trfase_C-like"/>
</dbReference>
<evidence type="ECO:0000259" key="1">
    <source>
        <dbReference type="PROSITE" id="PS50404"/>
    </source>
</evidence>
<dbReference type="SUPFAM" id="SSF52833">
    <property type="entry name" value="Thioredoxin-like"/>
    <property type="match status" value="1"/>
</dbReference>
<dbReference type="PANTHER" id="PTHR44051:SF8">
    <property type="entry name" value="GLUTATHIONE S-TRANSFERASE GSTA"/>
    <property type="match status" value="1"/>
</dbReference>
<dbReference type="PROSITE" id="PS50405">
    <property type="entry name" value="GST_CTER"/>
    <property type="match status" value="1"/>
</dbReference>
<evidence type="ECO:0000313" key="3">
    <source>
        <dbReference type="EMBL" id="MBO0664493.1"/>
    </source>
</evidence>
<dbReference type="SFLD" id="SFLDG00358">
    <property type="entry name" value="Main_(cytGST)"/>
    <property type="match status" value="1"/>
</dbReference>
<reference evidence="3" key="1">
    <citation type="submission" date="2021-03" db="EMBL/GenBank/DDBJ databases">
        <title>Whole genome sequence of Jiella sp. CQZ9-1.</title>
        <authorList>
            <person name="Tuo L."/>
        </authorList>
    </citation>
    <scope>NUCLEOTIDE SEQUENCE</scope>
    <source>
        <strain evidence="3">CQZ9-1</strain>
    </source>
</reference>
<organism evidence="3 4">
    <name type="scientific">Jiella flava</name>
    <dbReference type="NCBI Taxonomy" id="2816857"/>
    <lineage>
        <taxon>Bacteria</taxon>
        <taxon>Pseudomonadati</taxon>
        <taxon>Pseudomonadota</taxon>
        <taxon>Alphaproteobacteria</taxon>
        <taxon>Hyphomicrobiales</taxon>
        <taxon>Aurantimonadaceae</taxon>
        <taxon>Jiella</taxon>
    </lineage>
</organism>
<dbReference type="InterPro" id="IPR036282">
    <property type="entry name" value="Glutathione-S-Trfase_C_sf"/>
</dbReference>
<dbReference type="InterPro" id="IPR004045">
    <property type="entry name" value="Glutathione_S-Trfase_N"/>
</dbReference>
<proteinExistence type="predicted"/>